<dbReference type="PROSITE" id="PS50263">
    <property type="entry name" value="CN_HYDROLASE"/>
    <property type="match status" value="1"/>
</dbReference>
<name>A0A9D9DFJ1_9FIRM</name>
<feature type="domain" description="CN hydrolase" evidence="2">
    <location>
        <begin position="3"/>
        <end position="255"/>
    </location>
</feature>
<dbReference type="InterPro" id="IPR050345">
    <property type="entry name" value="Aliph_Amidase/BUP"/>
</dbReference>
<evidence type="ECO:0000313" key="3">
    <source>
        <dbReference type="EMBL" id="MBO8426386.1"/>
    </source>
</evidence>
<dbReference type="PANTHER" id="PTHR43674:SF2">
    <property type="entry name" value="BETA-UREIDOPROPIONASE"/>
    <property type="match status" value="1"/>
</dbReference>
<organism evidence="3 4">
    <name type="scientific">Candidatus Alloenteromonas pullistercoris</name>
    <dbReference type="NCBI Taxonomy" id="2840785"/>
    <lineage>
        <taxon>Bacteria</taxon>
        <taxon>Bacillati</taxon>
        <taxon>Bacillota</taxon>
        <taxon>Bacillota incertae sedis</taxon>
        <taxon>Candidatus Alloenteromonas</taxon>
    </lineage>
</organism>
<comment type="caution">
    <text evidence="3">The sequence shown here is derived from an EMBL/GenBank/DDBJ whole genome shotgun (WGS) entry which is preliminary data.</text>
</comment>
<evidence type="ECO:0000256" key="1">
    <source>
        <dbReference type="ARBA" id="ARBA00022801"/>
    </source>
</evidence>
<protein>
    <submittedName>
        <fullName evidence="3">Carbon-nitrogen hydrolase</fullName>
    </submittedName>
</protein>
<dbReference type="InterPro" id="IPR036526">
    <property type="entry name" value="C-N_Hydrolase_sf"/>
</dbReference>
<accession>A0A9D9DFJ1</accession>
<gene>
    <name evidence="3" type="ORF">IAC61_03590</name>
</gene>
<dbReference type="Proteomes" id="UP000823634">
    <property type="component" value="Unassembled WGS sequence"/>
</dbReference>
<dbReference type="InterPro" id="IPR003010">
    <property type="entry name" value="C-N_Hydrolase"/>
</dbReference>
<evidence type="ECO:0000259" key="2">
    <source>
        <dbReference type="PROSITE" id="PS50263"/>
    </source>
</evidence>
<reference evidence="3" key="2">
    <citation type="journal article" date="2021" name="PeerJ">
        <title>Extensive microbial diversity within the chicken gut microbiome revealed by metagenomics and culture.</title>
        <authorList>
            <person name="Gilroy R."/>
            <person name="Ravi A."/>
            <person name="Getino M."/>
            <person name="Pursley I."/>
            <person name="Horton D.L."/>
            <person name="Alikhan N.F."/>
            <person name="Baker D."/>
            <person name="Gharbi K."/>
            <person name="Hall N."/>
            <person name="Watson M."/>
            <person name="Adriaenssens E.M."/>
            <person name="Foster-Nyarko E."/>
            <person name="Jarju S."/>
            <person name="Secka A."/>
            <person name="Antonio M."/>
            <person name="Oren A."/>
            <person name="Chaudhuri R.R."/>
            <person name="La Ragione R."/>
            <person name="Hildebrand F."/>
            <person name="Pallen M.J."/>
        </authorList>
    </citation>
    <scope>NUCLEOTIDE SEQUENCE</scope>
    <source>
        <strain evidence="3">17113</strain>
    </source>
</reference>
<dbReference type="GO" id="GO:0033388">
    <property type="term" value="P:putrescine biosynthetic process from arginine"/>
    <property type="evidence" value="ECO:0007669"/>
    <property type="project" value="TreeGrafter"/>
</dbReference>
<keyword evidence="1 3" id="KW-0378">Hydrolase</keyword>
<dbReference type="SUPFAM" id="SSF56317">
    <property type="entry name" value="Carbon-nitrogen hydrolase"/>
    <property type="match status" value="1"/>
</dbReference>
<dbReference type="Pfam" id="PF00795">
    <property type="entry name" value="CN_hydrolase"/>
    <property type="match status" value="1"/>
</dbReference>
<dbReference type="EMBL" id="JADINA010000024">
    <property type="protein sequence ID" value="MBO8426386.1"/>
    <property type="molecule type" value="Genomic_DNA"/>
</dbReference>
<sequence>MKAKLALVQMQMSSAYEENIAKADHYIEKAAKEGADLVLLPELFEHRYFCQKEDYGRFELAEDPNSSLTLRHYQKLSKDLNVILPISFFEKGRNCYFNSIALIEDGEVKGIYRKSHIPTGECYEEKFYFTPGDTGFMVFKTRIGGIGIGICWDQWFPETARILALKGAEVLLFPTAIGSEPVLPKDSMSHWQNVMKGHAAANVMPVLAANRVGTEEDVGSSMTFFGSSFIANQHGDLLCCFNRSEEGVLLYEFDLGEIARERRDWGVFRDRRIDLYGPLLKTED</sequence>
<dbReference type="GO" id="GO:0050126">
    <property type="term" value="F:N-carbamoylputrescine amidase activity"/>
    <property type="evidence" value="ECO:0007669"/>
    <property type="project" value="TreeGrafter"/>
</dbReference>
<proteinExistence type="predicted"/>
<reference evidence="3" key="1">
    <citation type="submission" date="2020-10" db="EMBL/GenBank/DDBJ databases">
        <authorList>
            <person name="Gilroy R."/>
        </authorList>
    </citation>
    <scope>NUCLEOTIDE SEQUENCE</scope>
    <source>
        <strain evidence="3">17113</strain>
    </source>
</reference>
<dbReference type="AlphaFoldDB" id="A0A9D9DFJ1"/>
<dbReference type="PANTHER" id="PTHR43674">
    <property type="entry name" value="NITRILASE C965.09-RELATED"/>
    <property type="match status" value="1"/>
</dbReference>
<dbReference type="CDD" id="cd07573">
    <property type="entry name" value="CPA"/>
    <property type="match status" value="1"/>
</dbReference>
<evidence type="ECO:0000313" key="4">
    <source>
        <dbReference type="Proteomes" id="UP000823634"/>
    </source>
</evidence>
<dbReference type="Gene3D" id="3.60.110.10">
    <property type="entry name" value="Carbon-nitrogen hydrolase"/>
    <property type="match status" value="1"/>
</dbReference>